<keyword evidence="4" id="KW-1185">Reference proteome</keyword>
<protein>
    <recommendedName>
        <fullName evidence="2">DUF6199 domain-containing protein</fullName>
    </recommendedName>
</protein>
<keyword evidence="1" id="KW-0472">Membrane</keyword>
<sequence length="75" mass="9067">MPQIVNIVSWIFLGIFFFTGLINFINPRFMWKIHEEWKATKEPPKSLFIIRRIIGFIIMCIPIAWLSFVYYMAHM</sequence>
<evidence type="ECO:0000256" key="1">
    <source>
        <dbReference type="SAM" id="Phobius"/>
    </source>
</evidence>
<gene>
    <name evidence="3" type="ORF">E4K67_02190</name>
</gene>
<evidence type="ECO:0000313" key="3">
    <source>
        <dbReference type="EMBL" id="TGE40218.1"/>
    </source>
</evidence>
<feature type="transmembrane region" description="Helical" evidence="1">
    <location>
        <begin position="53"/>
        <end position="73"/>
    </location>
</feature>
<dbReference type="InterPro" id="IPR045679">
    <property type="entry name" value="DUF6199"/>
</dbReference>
<keyword evidence="1" id="KW-1133">Transmembrane helix</keyword>
<dbReference type="AlphaFoldDB" id="A0A4Z0RBL5"/>
<feature type="transmembrane region" description="Helical" evidence="1">
    <location>
        <begin position="6"/>
        <end position="25"/>
    </location>
</feature>
<dbReference type="Pfam" id="PF19701">
    <property type="entry name" value="DUF6199"/>
    <property type="match status" value="1"/>
</dbReference>
<keyword evidence="1" id="KW-0812">Transmembrane</keyword>
<comment type="caution">
    <text evidence="3">The sequence shown here is derived from an EMBL/GenBank/DDBJ whole genome shotgun (WGS) entry which is preliminary data.</text>
</comment>
<name>A0A4Z0RBL5_9FIRM</name>
<feature type="domain" description="DUF6199" evidence="2">
    <location>
        <begin position="13"/>
        <end position="67"/>
    </location>
</feature>
<evidence type="ECO:0000259" key="2">
    <source>
        <dbReference type="Pfam" id="PF19701"/>
    </source>
</evidence>
<accession>A0A4Z0RBL5</accession>
<dbReference type="Proteomes" id="UP000298460">
    <property type="component" value="Unassembled WGS sequence"/>
</dbReference>
<organism evidence="3 4">
    <name type="scientific">Desulfosporosinus fructosivorans</name>
    <dbReference type="NCBI Taxonomy" id="2018669"/>
    <lineage>
        <taxon>Bacteria</taxon>
        <taxon>Bacillati</taxon>
        <taxon>Bacillota</taxon>
        <taxon>Clostridia</taxon>
        <taxon>Eubacteriales</taxon>
        <taxon>Desulfitobacteriaceae</taxon>
        <taxon>Desulfosporosinus</taxon>
    </lineage>
</organism>
<proteinExistence type="predicted"/>
<reference evidence="3 4" key="1">
    <citation type="submission" date="2019-03" db="EMBL/GenBank/DDBJ databases">
        <title>Draft Genome Sequence of Desulfosporosinus fructosivorans Strain 63.6F, Isolated from Marine Sediment in the Baltic Sea.</title>
        <authorList>
            <person name="Hausmann B."/>
            <person name="Vandieken V."/>
            <person name="Pjevac P."/>
            <person name="Schreck K."/>
            <person name="Herbold C.W."/>
            <person name="Loy A."/>
        </authorList>
    </citation>
    <scope>NUCLEOTIDE SEQUENCE [LARGE SCALE GENOMIC DNA]</scope>
    <source>
        <strain evidence="3 4">63.6F</strain>
    </source>
</reference>
<evidence type="ECO:0000313" key="4">
    <source>
        <dbReference type="Proteomes" id="UP000298460"/>
    </source>
</evidence>
<dbReference type="EMBL" id="SPQQ01000001">
    <property type="protein sequence ID" value="TGE40218.1"/>
    <property type="molecule type" value="Genomic_DNA"/>
</dbReference>